<accession>A0ABW5UDH0</accession>
<dbReference type="EMBL" id="JBHUMB010000006">
    <property type="protein sequence ID" value="MFD2742971.1"/>
    <property type="molecule type" value="Genomic_DNA"/>
</dbReference>
<sequence>MSNIIHVILTGGVGSRLWPLSRKSNPKQYLKLFKEGSLFAMTVMRNQTLCDQVTVVGNCDNHQLSQEVMDAQNISYTDIIEATPRNTAAAIAFAAFAANPDDILIVTPSDHVIVGEEAYKQAMQAGIAKAHQGYIVTFGIKPVRPETGYGYIEFQEDQVLSFREKPNQDTAEDFIERGNFLWNSGMFCFRADTLLQELQQFEPQVYATALATWKSQKDGYLDESLSKKIPSISIDYAVMERSKKIRVVATEFAWSDLGSFESLYDYLVQTGHPVDENGNMVLGSDVYTAFVGLKNTIVVSTTDAMLFVQKEKSQDVKKVYNTLEKHQSKLID</sequence>
<keyword evidence="3" id="KW-0808">Transferase</keyword>
<dbReference type="Pfam" id="PF22640">
    <property type="entry name" value="ManC_GMP_beta-helix"/>
    <property type="match status" value="1"/>
</dbReference>
<dbReference type="PANTHER" id="PTHR46390:SF1">
    <property type="entry name" value="MANNOSE-1-PHOSPHATE GUANYLYLTRANSFERASE"/>
    <property type="match status" value="1"/>
</dbReference>
<dbReference type="InterPro" id="IPR049577">
    <property type="entry name" value="GMPP_N"/>
</dbReference>
<gene>
    <name evidence="3" type="ORF">ACFSQ6_06130</name>
</gene>
<dbReference type="Pfam" id="PF00483">
    <property type="entry name" value="NTP_transferase"/>
    <property type="match status" value="1"/>
</dbReference>
<feature type="domain" description="MannoseP isomerase/GMP-like beta-helix" evidence="2">
    <location>
        <begin position="274"/>
        <end position="322"/>
    </location>
</feature>
<evidence type="ECO:0000313" key="3">
    <source>
        <dbReference type="EMBL" id="MFD2742971.1"/>
    </source>
</evidence>
<reference evidence="4" key="1">
    <citation type="journal article" date="2019" name="Int. J. Syst. Evol. Microbiol.">
        <title>The Global Catalogue of Microorganisms (GCM) 10K type strain sequencing project: providing services to taxonomists for standard genome sequencing and annotation.</title>
        <authorList>
            <consortium name="The Broad Institute Genomics Platform"/>
            <consortium name="The Broad Institute Genome Sequencing Center for Infectious Disease"/>
            <person name="Wu L."/>
            <person name="Ma J."/>
        </authorList>
    </citation>
    <scope>NUCLEOTIDE SEQUENCE [LARGE SCALE GENOMIC DNA]</scope>
    <source>
        <strain evidence="4">KCTC 42247</strain>
    </source>
</reference>
<dbReference type="InterPro" id="IPR029044">
    <property type="entry name" value="Nucleotide-diphossugar_trans"/>
</dbReference>
<keyword evidence="3" id="KW-0548">Nucleotidyltransferase</keyword>
<organism evidence="3 4">
    <name type="scientific">Sphingobacterium populi</name>
    <dbReference type="NCBI Taxonomy" id="1812824"/>
    <lineage>
        <taxon>Bacteria</taxon>
        <taxon>Pseudomonadati</taxon>
        <taxon>Bacteroidota</taxon>
        <taxon>Sphingobacteriia</taxon>
        <taxon>Sphingobacteriales</taxon>
        <taxon>Sphingobacteriaceae</taxon>
        <taxon>Sphingobacterium</taxon>
    </lineage>
</organism>
<comment type="caution">
    <text evidence="3">The sequence shown here is derived from an EMBL/GenBank/DDBJ whole genome shotgun (WGS) entry which is preliminary data.</text>
</comment>
<dbReference type="CDD" id="cd02509">
    <property type="entry name" value="GDP-M1P_Guanylyltransferase"/>
    <property type="match status" value="1"/>
</dbReference>
<dbReference type="SUPFAM" id="SSF53448">
    <property type="entry name" value="Nucleotide-diphospho-sugar transferases"/>
    <property type="match status" value="1"/>
</dbReference>
<keyword evidence="4" id="KW-1185">Reference proteome</keyword>
<feature type="domain" description="Nucleotidyl transferase" evidence="1">
    <location>
        <begin position="7"/>
        <end position="266"/>
    </location>
</feature>
<evidence type="ECO:0000259" key="2">
    <source>
        <dbReference type="Pfam" id="PF22640"/>
    </source>
</evidence>
<dbReference type="RefSeq" id="WP_380884148.1">
    <property type="nucleotide sequence ID" value="NZ_JBHUMB010000006.1"/>
</dbReference>
<dbReference type="GO" id="GO:0016779">
    <property type="term" value="F:nucleotidyltransferase activity"/>
    <property type="evidence" value="ECO:0007669"/>
    <property type="project" value="UniProtKB-KW"/>
</dbReference>
<dbReference type="InterPro" id="IPR054566">
    <property type="entry name" value="ManC/GMP-like_b-helix"/>
</dbReference>
<evidence type="ECO:0000259" key="1">
    <source>
        <dbReference type="Pfam" id="PF00483"/>
    </source>
</evidence>
<dbReference type="Proteomes" id="UP001597418">
    <property type="component" value="Unassembled WGS sequence"/>
</dbReference>
<dbReference type="InterPro" id="IPR005835">
    <property type="entry name" value="NTP_transferase_dom"/>
</dbReference>
<protein>
    <submittedName>
        <fullName evidence="3">Mannose-1-phosphate guanylyltransferase</fullName>
    </submittedName>
</protein>
<name>A0ABW5UDH0_9SPHI</name>
<dbReference type="PANTHER" id="PTHR46390">
    <property type="entry name" value="MANNOSE-1-PHOSPHATE GUANYLYLTRANSFERASE"/>
    <property type="match status" value="1"/>
</dbReference>
<dbReference type="InterPro" id="IPR051161">
    <property type="entry name" value="Mannose-6P_isomerase_type2"/>
</dbReference>
<proteinExistence type="predicted"/>
<evidence type="ECO:0000313" key="4">
    <source>
        <dbReference type="Proteomes" id="UP001597418"/>
    </source>
</evidence>
<dbReference type="SUPFAM" id="SSF159283">
    <property type="entry name" value="Guanosine diphospho-D-mannose pyrophosphorylase/mannose-6-phosphate isomerase linker domain"/>
    <property type="match status" value="1"/>
</dbReference>
<dbReference type="Gene3D" id="3.90.550.10">
    <property type="entry name" value="Spore Coat Polysaccharide Biosynthesis Protein SpsA, Chain A"/>
    <property type="match status" value="1"/>
</dbReference>